<name>A0A6J7RIU0_9ZZZZ</name>
<protein>
    <submittedName>
        <fullName evidence="1">Unannotated protein</fullName>
    </submittedName>
</protein>
<accession>A0A6J7RIU0</accession>
<dbReference type="AlphaFoldDB" id="A0A6J7RIU0"/>
<organism evidence="1">
    <name type="scientific">freshwater metagenome</name>
    <dbReference type="NCBI Taxonomy" id="449393"/>
    <lineage>
        <taxon>unclassified sequences</taxon>
        <taxon>metagenomes</taxon>
        <taxon>ecological metagenomes</taxon>
    </lineage>
</organism>
<reference evidence="1" key="1">
    <citation type="submission" date="2020-05" db="EMBL/GenBank/DDBJ databases">
        <authorList>
            <person name="Chiriac C."/>
            <person name="Salcher M."/>
            <person name="Ghai R."/>
            <person name="Kavagutti S V."/>
        </authorList>
    </citation>
    <scope>NUCLEOTIDE SEQUENCE</scope>
</reference>
<gene>
    <name evidence="1" type="ORF">UFOPK3967_03258</name>
</gene>
<proteinExistence type="predicted"/>
<evidence type="ECO:0000313" key="1">
    <source>
        <dbReference type="EMBL" id="CAB5028692.1"/>
    </source>
</evidence>
<dbReference type="EMBL" id="CAFBOS010000355">
    <property type="protein sequence ID" value="CAB5028692.1"/>
    <property type="molecule type" value="Genomic_DNA"/>
</dbReference>
<sequence>MQNSCTTNPVPEPSARKTGCTLLAGSAMSALSAASSGSFHCMFGSEKSRHTVRGVSFNCFPLPPFAVVNPMRLPDVSRRLYMNPTPPAEIATYVYGRAAACEISSSWNGMSDTPKSTEPWMYCWRPNVEPDDT</sequence>